<accession>A0A7W5G189</accession>
<dbReference type="EMBL" id="JACHXH010000016">
    <property type="protein sequence ID" value="MBB3136667.1"/>
    <property type="molecule type" value="Genomic_DNA"/>
</dbReference>
<keyword evidence="3" id="KW-1185">Reference proteome</keyword>
<feature type="compositionally biased region" description="Basic and acidic residues" evidence="1">
    <location>
        <begin position="171"/>
        <end position="180"/>
    </location>
</feature>
<name>A0A7W5G189_9HYPH</name>
<organism evidence="2 3">
    <name type="scientific">Rhizobium pisi</name>
    <dbReference type="NCBI Taxonomy" id="574561"/>
    <lineage>
        <taxon>Bacteria</taxon>
        <taxon>Pseudomonadati</taxon>
        <taxon>Pseudomonadota</taxon>
        <taxon>Alphaproteobacteria</taxon>
        <taxon>Hyphomicrobiales</taxon>
        <taxon>Rhizobiaceae</taxon>
        <taxon>Rhizobium/Agrobacterium group</taxon>
        <taxon>Rhizobium</taxon>
    </lineage>
</organism>
<gene>
    <name evidence="2" type="ORF">FHS26_004424</name>
</gene>
<feature type="region of interest" description="Disordered" evidence="1">
    <location>
        <begin position="141"/>
        <end position="188"/>
    </location>
</feature>
<dbReference type="AlphaFoldDB" id="A0A7W5G189"/>
<proteinExistence type="predicted"/>
<dbReference type="Proteomes" id="UP000518315">
    <property type="component" value="Unassembled WGS sequence"/>
</dbReference>
<feature type="compositionally biased region" description="Polar residues" evidence="1">
    <location>
        <begin position="141"/>
        <end position="150"/>
    </location>
</feature>
<evidence type="ECO:0000256" key="1">
    <source>
        <dbReference type="SAM" id="MobiDB-lite"/>
    </source>
</evidence>
<evidence type="ECO:0000313" key="2">
    <source>
        <dbReference type="EMBL" id="MBB3136667.1"/>
    </source>
</evidence>
<comment type="caution">
    <text evidence="2">The sequence shown here is derived from an EMBL/GenBank/DDBJ whole genome shotgun (WGS) entry which is preliminary data.</text>
</comment>
<evidence type="ECO:0000313" key="3">
    <source>
        <dbReference type="Proteomes" id="UP000518315"/>
    </source>
</evidence>
<sequence length="210" mass="23062">MRYHLILLTTPIVRHCLTEGSRLRWQPPEPLRRHLRSSAEVADPNGNAAKVHIARRCPPTCAGAEAQTPLPALHPLNRAGRTDKGREDLLLALRGILSEVKLSTEITRAVAGKTIWQIRIGADSPATTGVLPQRFFQSSPASTRISTSGSAARCRPIKSRQASEDLTTLERQNRSARGHDSQNQSHRVAQTFARSCSIGGRTCPNAKNWL</sequence>
<reference evidence="2 3" key="1">
    <citation type="submission" date="2020-08" db="EMBL/GenBank/DDBJ databases">
        <title>Genomic Encyclopedia of Type Strains, Phase III (KMG-III): the genomes of soil and plant-associated and newly described type strains.</title>
        <authorList>
            <person name="Whitman W."/>
        </authorList>
    </citation>
    <scope>NUCLEOTIDE SEQUENCE [LARGE SCALE GENOMIC DNA]</scope>
    <source>
        <strain evidence="2 3">CECT 4113</strain>
    </source>
</reference>
<protein>
    <submittedName>
        <fullName evidence="2">Uncharacterized protein</fullName>
    </submittedName>
</protein>